<dbReference type="SUPFAM" id="SSF54452">
    <property type="entry name" value="MHC antigen-recognition domain"/>
    <property type="match status" value="1"/>
</dbReference>
<keyword evidence="5" id="KW-1185">Reference proteome</keyword>
<dbReference type="Gene3D" id="3.30.500.10">
    <property type="entry name" value="MHC class I-like antigen recognition-like"/>
    <property type="match status" value="1"/>
</dbReference>
<feature type="chain" id="PRO_5018155906" evidence="3">
    <location>
        <begin position="16"/>
        <end position="136"/>
    </location>
</feature>
<feature type="compositionally biased region" description="Basic and acidic residues" evidence="2">
    <location>
        <begin position="126"/>
        <end position="136"/>
    </location>
</feature>
<feature type="compositionally biased region" description="Basic and acidic residues" evidence="2">
    <location>
        <begin position="68"/>
        <end position="98"/>
    </location>
</feature>
<name>A0A3P9D739_9CICH</name>
<evidence type="ECO:0000256" key="1">
    <source>
        <dbReference type="ARBA" id="ARBA00023180"/>
    </source>
</evidence>
<dbReference type="InterPro" id="IPR011162">
    <property type="entry name" value="MHC_I/II-like_Ag-recog"/>
</dbReference>
<reference evidence="4 5" key="1">
    <citation type="journal article" date="2014" name="Nature">
        <title>The genomic substrate for adaptive radiation in African cichlid fish.</title>
        <authorList>
            <person name="Brawand D."/>
            <person name="Wagner C.E."/>
            <person name="Li Y.I."/>
            <person name="Malinsky M."/>
            <person name="Keller I."/>
            <person name="Fan S."/>
            <person name="Simakov O."/>
            <person name="Ng A.Y."/>
            <person name="Lim Z.W."/>
            <person name="Bezault E."/>
            <person name="Turner-Maier J."/>
            <person name="Johnson J."/>
            <person name="Alcazar R."/>
            <person name="Noh H.J."/>
            <person name="Russell P."/>
            <person name="Aken B."/>
            <person name="Alfoldi J."/>
            <person name="Amemiya C."/>
            <person name="Azzouzi N."/>
            <person name="Baroiller J.F."/>
            <person name="Barloy-Hubler F."/>
            <person name="Berlin A."/>
            <person name="Bloomquist R."/>
            <person name="Carleton K.L."/>
            <person name="Conte M.A."/>
            <person name="D'Cotta H."/>
            <person name="Eshel O."/>
            <person name="Gaffney L."/>
            <person name="Galibert F."/>
            <person name="Gante H.F."/>
            <person name="Gnerre S."/>
            <person name="Greuter L."/>
            <person name="Guyon R."/>
            <person name="Haddad N.S."/>
            <person name="Haerty W."/>
            <person name="Harris R.M."/>
            <person name="Hofmann H.A."/>
            <person name="Hourlier T."/>
            <person name="Hulata G."/>
            <person name="Jaffe D.B."/>
            <person name="Lara M."/>
            <person name="Lee A.P."/>
            <person name="MacCallum I."/>
            <person name="Mwaiko S."/>
            <person name="Nikaido M."/>
            <person name="Nishihara H."/>
            <person name="Ozouf-Costaz C."/>
            <person name="Penman D.J."/>
            <person name="Przybylski D."/>
            <person name="Rakotomanga M."/>
            <person name="Renn S.C.P."/>
            <person name="Ribeiro F.J."/>
            <person name="Ron M."/>
            <person name="Salzburger W."/>
            <person name="Sanchez-Pulido L."/>
            <person name="Santos M.E."/>
            <person name="Searle S."/>
            <person name="Sharpe T."/>
            <person name="Swofford R."/>
            <person name="Tan F.J."/>
            <person name="Williams L."/>
            <person name="Young S."/>
            <person name="Yin S."/>
            <person name="Okada N."/>
            <person name="Kocher T.D."/>
            <person name="Miska E.A."/>
            <person name="Lander E.S."/>
            <person name="Venkatesh B."/>
            <person name="Fernald R.D."/>
            <person name="Meyer A."/>
            <person name="Ponting C.P."/>
            <person name="Streelman J.T."/>
            <person name="Lindblad-Toh K."/>
            <person name="Seehausen O."/>
            <person name="Di Palma F."/>
        </authorList>
    </citation>
    <scope>NUCLEOTIDE SEQUENCE</scope>
</reference>
<reference evidence="4" key="3">
    <citation type="submission" date="2025-09" db="UniProtKB">
        <authorList>
            <consortium name="Ensembl"/>
        </authorList>
    </citation>
    <scope>IDENTIFICATION</scope>
</reference>
<evidence type="ECO:0000313" key="4">
    <source>
        <dbReference type="Ensembl" id="ENSMZEP00005030164.1"/>
    </source>
</evidence>
<reference evidence="4" key="2">
    <citation type="submission" date="2025-08" db="UniProtKB">
        <authorList>
            <consortium name="Ensembl"/>
        </authorList>
    </citation>
    <scope>IDENTIFICATION</scope>
</reference>
<evidence type="ECO:0000256" key="2">
    <source>
        <dbReference type="SAM" id="MobiDB-lite"/>
    </source>
</evidence>
<sequence length="136" mass="15786">DFMFLPLWITFQSLSLVPRFCILQTRSGCEYEESTGEKSGFLKYGFIEPDLKTLSWASLKADATKQSWDADRQGERMKERGGEKERKPKGRRDGEKGGKREKKKKKKQQKKTPGSPVWRKKNKKTNRGDSKQQRAT</sequence>
<feature type="signal peptide" evidence="3">
    <location>
        <begin position="1"/>
        <end position="15"/>
    </location>
</feature>
<accession>A0A3P9D739</accession>
<evidence type="ECO:0000256" key="3">
    <source>
        <dbReference type="SAM" id="SignalP"/>
    </source>
</evidence>
<feature type="region of interest" description="Disordered" evidence="2">
    <location>
        <begin position="62"/>
        <end position="136"/>
    </location>
</feature>
<dbReference type="Proteomes" id="UP000265160">
    <property type="component" value="LG22"/>
</dbReference>
<keyword evidence="1" id="KW-0325">Glycoprotein</keyword>
<organism evidence="4 5">
    <name type="scientific">Maylandia zebra</name>
    <name type="common">zebra mbuna</name>
    <dbReference type="NCBI Taxonomy" id="106582"/>
    <lineage>
        <taxon>Eukaryota</taxon>
        <taxon>Metazoa</taxon>
        <taxon>Chordata</taxon>
        <taxon>Craniata</taxon>
        <taxon>Vertebrata</taxon>
        <taxon>Euteleostomi</taxon>
        <taxon>Actinopterygii</taxon>
        <taxon>Neopterygii</taxon>
        <taxon>Teleostei</taxon>
        <taxon>Neoteleostei</taxon>
        <taxon>Acanthomorphata</taxon>
        <taxon>Ovalentaria</taxon>
        <taxon>Cichlomorphae</taxon>
        <taxon>Cichliformes</taxon>
        <taxon>Cichlidae</taxon>
        <taxon>African cichlids</taxon>
        <taxon>Pseudocrenilabrinae</taxon>
        <taxon>Haplochromini</taxon>
        <taxon>Maylandia</taxon>
        <taxon>Maylandia zebra complex</taxon>
    </lineage>
</organism>
<protein>
    <submittedName>
        <fullName evidence="4">Uncharacterized protein</fullName>
    </submittedName>
</protein>
<proteinExistence type="predicted"/>
<keyword evidence="3" id="KW-0732">Signal</keyword>
<evidence type="ECO:0000313" key="5">
    <source>
        <dbReference type="Proteomes" id="UP000265160"/>
    </source>
</evidence>
<feature type="compositionally biased region" description="Basic residues" evidence="2">
    <location>
        <begin position="99"/>
        <end position="110"/>
    </location>
</feature>
<dbReference type="AlphaFoldDB" id="A0A3P9D739"/>
<dbReference type="InterPro" id="IPR037055">
    <property type="entry name" value="MHC_I-like_Ag-recog_sf"/>
</dbReference>
<dbReference type="Ensembl" id="ENSMZET00005031113.1">
    <property type="protein sequence ID" value="ENSMZEP00005030164.1"/>
    <property type="gene ID" value="ENSMZEG00005022485.1"/>
</dbReference>